<dbReference type="Proteomes" id="UP001169027">
    <property type="component" value="Unassembled WGS sequence"/>
</dbReference>
<keyword evidence="2" id="KW-1185">Reference proteome</keyword>
<comment type="caution">
    <text evidence="1">The sequence shown here is derived from an EMBL/GenBank/DDBJ whole genome shotgun (WGS) entry which is preliminary data.</text>
</comment>
<protein>
    <submittedName>
        <fullName evidence="1">Uncharacterized protein</fullName>
    </submittedName>
</protein>
<dbReference type="EMBL" id="JAUKVY010000003">
    <property type="protein sequence ID" value="MDO1531792.1"/>
    <property type="molecule type" value="Genomic_DNA"/>
</dbReference>
<proteinExistence type="predicted"/>
<evidence type="ECO:0000313" key="1">
    <source>
        <dbReference type="EMBL" id="MDO1531792.1"/>
    </source>
</evidence>
<reference evidence="1" key="1">
    <citation type="submission" date="2023-06" db="EMBL/GenBank/DDBJ databases">
        <authorList>
            <person name="Jiang Y."/>
            <person name="Liu Q."/>
        </authorList>
    </citation>
    <scope>NUCLEOTIDE SEQUENCE</scope>
    <source>
        <strain evidence="1">CGMCC 1.12090</strain>
    </source>
</reference>
<gene>
    <name evidence="1" type="ORF">Q2T77_05775</name>
</gene>
<dbReference type="RefSeq" id="WP_301805313.1">
    <property type="nucleotide sequence ID" value="NZ_JAUJZH010000003.1"/>
</dbReference>
<organism evidence="1 2">
    <name type="scientific">Variovorax ginsengisoli</name>
    <dbReference type="NCBI Taxonomy" id="363844"/>
    <lineage>
        <taxon>Bacteria</taxon>
        <taxon>Pseudomonadati</taxon>
        <taxon>Pseudomonadota</taxon>
        <taxon>Betaproteobacteria</taxon>
        <taxon>Burkholderiales</taxon>
        <taxon>Comamonadaceae</taxon>
        <taxon>Variovorax</taxon>
    </lineage>
</organism>
<evidence type="ECO:0000313" key="2">
    <source>
        <dbReference type="Proteomes" id="UP001169027"/>
    </source>
</evidence>
<sequence>MERQLSVQGCGAVLVQDSFTGQAGTTSRTQRRGRTIAPLMRSGGWWFLDVDSIETLCRVSAELTLTSRGRLTDRTPLRDFVHEACLPLETWRAKRKRRYLFDSAVLLPAMGLLVGPE</sequence>
<accession>A0ABT8RYP4</accession>
<name>A0ABT8RYP4_9BURK</name>